<evidence type="ECO:0000313" key="2">
    <source>
        <dbReference type="EMBL" id="AOW01870.1"/>
    </source>
</evidence>
<feature type="compositionally biased region" description="Basic and acidic residues" evidence="1">
    <location>
        <begin position="508"/>
        <end position="530"/>
    </location>
</feature>
<dbReference type="VEuPathDB" id="FungiDB:YALI0_B18172g"/>
<feature type="compositionally biased region" description="Acidic residues" evidence="1">
    <location>
        <begin position="456"/>
        <end position="476"/>
    </location>
</feature>
<feature type="compositionally biased region" description="Polar residues" evidence="1">
    <location>
        <begin position="191"/>
        <end position="204"/>
    </location>
</feature>
<dbReference type="RefSeq" id="XP_501045.3">
    <property type="nucleotide sequence ID" value="XM_501045.3"/>
</dbReference>
<accession>A0A1H6PMJ9</accession>
<protein>
    <submittedName>
        <fullName evidence="2">Uncharacterized protein</fullName>
    </submittedName>
</protein>
<feature type="compositionally biased region" description="Basic and acidic residues" evidence="1">
    <location>
        <begin position="739"/>
        <end position="751"/>
    </location>
</feature>
<name>A0A1H6PMJ9_YARLL</name>
<feature type="compositionally biased region" description="Low complexity" evidence="1">
    <location>
        <begin position="27"/>
        <end position="42"/>
    </location>
</feature>
<feature type="compositionally biased region" description="Basic and acidic residues" evidence="1">
    <location>
        <begin position="260"/>
        <end position="273"/>
    </location>
</feature>
<feature type="compositionally biased region" description="Basic and acidic residues" evidence="1">
    <location>
        <begin position="582"/>
        <end position="596"/>
    </location>
</feature>
<feature type="compositionally biased region" description="Basic and acidic residues" evidence="1">
    <location>
        <begin position="123"/>
        <end position="143"/>
    </location>
</feature>
<evidence type="ECO:0000256" key="1">
    <source>
        <dbReference type="SAM" id="MobiDB-lite"/>
    </source>
</evidence>
<feature type="compositionally biased region" description="Basic and acidic residues" evidence="1">
    <location>
        <begin position="861"/>
        <end position="893"/>
    </location>
</feature>
<feature type="region of interest" description="Disordered" evidence="1">
    <location>
        <begin position="1"/>
        <end position="43"/>
    </location>
</feature>
<feature type="region of interest" description="Disordered" evidence="1">
    <location>
        <begin position="739"/>
        <end position="800"/>
    </location>
</feature>
<feature type="compositionally biased region" description="Polar residues" evidence="1">
    <location>
        <begin position="894"/>
        <end position="916"/>
    </location>
</feature>
<feature type="compositionally biased region" description="Polar residues" evidence="1">
    <location>
        <begin position="81"/>
        <end position="92"/>
    </location>
</feature>
<dbReference type="VEuPathDB" id="FungiDB:YALI1_B23467g"/>
<feature type="compositionally biased region" description="Basic and acidic residues" evidence="1">
    <location>
        <begin position="556"/>
        <end position="571"/>
    </location>
</feature>
<feature type="compositionally biased region" description="Basic and acidic residues" evidence="1">
    <location>
        <begin position="637"/>
        <end position="661"/>
    </location>
</feature>
<feature type="compositionally biased region" description="Low complexity" evidence="1">
    <location>
        <begin position="213"/>
        <end position="227"/>
    </location>
</feature>
<sequence length="1080" mass="122074">MSNYPHQTPLRQTYPDRPTWTAPIGTPKPTTSPRKTPKSVKSIGRLKFSNYAIGEPRRVESRGLGQPSRMLDFGNTRDYAQTFGTTPRQTLGASRDFSQARFGSREPTLTRMTVEEEVEPEPEPERQERDQTRDQTRDQKPQNDTRSTFMSRDYSIPSLSHNLNPGQDSLFAGVARQIESRDGVESRDQIESPQTQPREQTSSRRPMRRNLRSVVVEPVSSVPSVIVTQDNVTEAEEEDTAPPVKSLRETVTRETVPTDLSRDPSSRSRDPSTRRTSRLVSGLESWQAEVSLTQAEGVSFNQMETRDTGKSRDNIRSRDANRSRDPSQSRDTTSRTHTVSVPLNDEEPSDESARARRGTPLPSRDRSRVSLAGVGDRSHDISISRDRGSPGGAPDSALEESFEVDVEGEQEQEQEQEQEREQEREQEPREQSSHEKSFSNINYFTSNREKNKSFEAEEEEDAIESESGESGEVEVEMEARDAPDTQSQVSHDESIRSHETARSGDSTDSSRFKSRYLQDKLSSRDHRTSDRSQLQGATDKSHYESREELNGQARDLLSEHRMADTSLDRIKASAIKKHTKQARGDGESREIDESHDQGMSTVEPAVVSSRDLLGEHRMADTSLDRIKASAIKKHTKQIRESREAEGSQNDRRDSQSREPRLPADLTMPNTSMAQIIEAAKQTHSKSSRDAEKAAQKARDLEEHERKTAEARDRVEREIREKNARDQEKLARIEAARAERLAKRRRTDDEGHVSVFHNRGHVSHEAEKSTMEPPHVTSKLRHVNLAHPKSSVPGFTQDDDDDMSIISELSEVNVHTVGINGTREQSREQQPKSVSHGQQSRDFTSRYGIPEFDESEASAQSKSRDSNRPREASQSRDSDFPQHPRDTTRPRDTSGETTISQHTATSVPASPDSTSRATDLGSPRDHGESRDLGSINTHVIGNSAPQKTHNRQNSILSPFERATKASASSVVATNGKRRFSESRDPAHFESRDIATVNEWRSLDFLITSSLQQQVWSNRFRSPGNAVLRIPPSIRTCFPLVSEARLRDMIVAVVYCRQGRLKERQIAGHRDRRGVSWWKRWF</sequence>
<dbReference type="OMA" id="THARESK"/>
<feature type="compositionally biased region" description="Polar residues" evidence="1">
    <location>
        <begin position="288"/>
        <end position="303"/>
    </location>
</feature>
<dbReference type="AlphaFoldDB" id="A0A1H6PMJ9"/>
<reference evidence="2 3" key="1">
    <citation type="journal article" date="2016" name="PLoS ONE">
        <title>Sequence Assembly of Yarrowia lipolytica Strain W29/CLIB89 Shows Transposable Element Diversity.</title>
        <authorList>
            <person name="Magnan C."/>
            <person name="Yu J."/>
            <person name="Chang I."/>
            <person name="Jahn E."/>
            <person name="Kanomata Y."/>
            <person name="Wu J."/>
            <person name="Zeller M."/>
            <person name="Oakes M."/>
            <person name="Baldi P."/>
            <person name="Sandmeyer S."/>
        </authorList>
    </citation>
    <scope>NUCLEOTIDE SEQUENCE [LARGE SCALE GENOMIC DNA]</scope>
    <source>
        <strain evidence="3">CLIB89(W29)</strain>
    </source>
</reference>
<dbReference type="EMBL" id="CP017554">
    <property type="protein sequence ID" value="AOW01870.1"/>
    <property type="molecule type" value="Genomic_DNA"/>
</dbReference>
<feature type="compositionally biased region" description="Basic and acidic residues" evidence="1">
    <location>
        <begin position="686"/>
        <end position="727"/>
    </location>
</feature>
<feature type="compositionally biased region" description="Basic and acidic residues" evidence="1">
    <location>
        <begin position="417"/>
        <end position="437"/>
    </location>
</feature>
<feature type="region of interest" description="Disordered" evidence="1">
    <location>
        <begin position="81"/>
        <end position="727"/>
    </location>
</feature>
<feature type="compositionally biased region" description="Acidic residues" evidence="1">
    <location>
        <begin position="397"/>
        <end position="416"/>
    </location>
</feature>
<feature type="compositionally biased region" description="Basic and acidic residues" evidence="1">
    <location>
        <begin position="539"/>
        <end position="549"/>
    </location>
</feature>
<dbReference type="KEGG" id="yli:2906689"/>
<feature type="compositionally biased region" description="Basic and acidic residues" evidence="1">
    <location>
        <begin position="612"/>
        <end position="627"/>
    </location>
</feature>
<feature type="compositionally biased region" description="Basic and acidic residues" evidence="1">
    <location>
        <begin position="376"/>
        <end position="388"/>
    </location>
</feature>
<gene>
    <name evidence="2" type="ORF">YALI1_B23467g</name>
</gene>
<feature type="compositionally biased region" description="Polar residues" evidence="1">
    <location>
        <begin position="1"/>
        <end position="11"/>
    </location>
</feature>
<feature type="compositionally biased region" description="Polar residues" evidence="1">
    <location>
        <begin position="157"/>
        <end position="167"/>
    </location>
</feature>
<evidence type="ECO:0000313" key="3">
    <source>
        <dbReference type="Proteomes" id="UP000182444"/>
    </source>
</evidence>
<feature type="compositionally biased region" description="Basic and acidic residues" evidence="1">
    <location>
        <begin position="490"/>
        <end position="502"/>
    </location>
</feature>
<proteinExistence type="predicted"/>
<feature type="compositionally biased region" description="Basic and acidic residues" evidence="1">
    <location>
        <begin position="178"/>
        <end position="190"/>
    </location>
</feature>
<feature type="compositionally biased region" description="Basic and acidic residues" evidence="1">
    <location>
        <begin position="921"/>
        <end position="930"/>
    </location>
</feature>
<dbReference type="GeneID" id="2906689"/>
<feature type="compositionally biased region" description="Basic and acidic residues" evidence="1">
    <location>
        <begin position="304"/>
        <end position="334"/>
    </location>
</feature>
<feature type="compositionally biased region" description="Polar residues" evidence="1">
    <location>
        <begin position="933"/>
        <end position="950"/>
    </location>
</feature>
<organism evidence="2 3">
    <name type="scientific">Yarrowia lipolytica</name>
    <name type="common">Candida lipolytica</name>
    <dbReference type="NCBI Taxonomy" id="4952"/>
    <lineage>
        <taxon>Eukaryota</taxon>
        <taxon>Fungi</taxon>
        <taxon>Dikarya</taxon>
        <taxon>Ascomycota</taxon>
        <taxon>Saccharomycotina</taxon>
        <taxon>Dipodascomycetes</taxon>
        <taxon>Dipodascales</taxon>
        <taxon>Dipodascales incertae sedis</taxon>
        <taxon>Yarrowia</taxon>
    </lineage>
</organism>
<feature type="compositionally biased region" description="Polar residues" evidence="1">
    <location>
        <begin position="830"/>
        <end position="841"/>
    </location>
</feature>
<feature type="region of interest" description="Disordered" evidence="1">
    <location>
        <begin position="820"/>
        <end position="950"/>
    </location>
</feature>
<dbReference type="Proteomes" id="UP000182444">
    <property type="component" value="Chromosome 1B"/>
</dbReference>